<name>A0A7W3M088_ACTNM</name>
<organism evidence="1 2">
    <name type="scientific">Actinomadura namibiensis</name>
    <dbReference type="NCBI Taxonomy" id="182080"/>
    <lineage>
        <taxon>Bacteria</taxon>
        <taxon>Bacillati</taxon>
        <taxon>Actinomycetota</taxon>
        <taxon>Actinomycetes</taxon>
        <taxon>Streptosporangiales</taxon>
        <taxon>Thermomonosporaceae</taxon>
        <taxon>Actinomadura</taxon>
    </lineage>
</organism>
<evidence type="ECO:0000313" key="1">
    <source>
        <dbReference type="EMBL" id="MBA8957467.1"/>
    </source>
</evidence>
<protein>
    <submittedName>
        <fullName evidence="1">Uncharacterized protein</fullName>
    </submittedName>
</protein>
<sequence>MVFQEQFDPQYWVRAEAMLSEGFCPDCDRPIDNRAITADRAGTTVEFTVLECVPCQTEWTPTAVFDQGPGWWRERRLEALMNELRR</sequence>
<gene>
    <name evidence="1" type="ORF">HNR61_009160</name>
</gene>
<dbReference type="EMBL" id="JACJIA010000024">
    <property type="protein sequence ID" value="MBA8957467.1"/>
    <property type="molecule type" value="Genomic_DNA"/>
</dbReference>
<evidence type="ECO:0000313" key="2">
    <source>
        <dbReference type="Proteomes" id="UP000572680"/>
    </source>
</evidence>
<comment type="caution">
    <text evidence="1">The sequence shown here is derived from an EMBL/GenBank/DDBJ whole genome shotgun (WGS) entry which is preliminary data.</text>
</comment>
<accession>A0A7W3M088</accession>
<keyword evidence="2" id="KW-1185">Reference proteome</keyword>
<dbReference type="RefSeq" id="WP_182849286.1">
    <property type="nucleotide sequence ID" value="NZ_BAAALP010000081.1"/>
</dbReference>
<reference evidence="1 2" key="1">
    <citation type="submission" date="2020-08" db="EMBL/GenBank/DDBJ databases">
        <title>Genomic Encyclopedia of Type Strains, Phase IV (KMG-IV): sequencing the most valuable type-strain genomes for metagenomic binning, comparative biology and taxonomic classification.</title>
        <authorList>
            <person name="Goeker M."/>
        </authorList>
    </citation>
    <scope>NUCLEOTIDE SEQUENCE [LARGE SCALE GENOMIC DNA]</scope>
    <source>
        <strain evidence="1 2">DSM 44197</strain>
    </source>
</reference>
<proteinExistence type="predicted"/>
<dbReference type="AlphaFoldDB" id="A0A7W3M088"/>
<dbReference type="Proteomes" id="UP000572680">
    <property type="component" value="Unassembled WGS sequence"/>
</dbReference>